<sequence length="135" mass="15593">MAFEIIHVELKLDIIYNNGDSFYNNDHIINYLLIYILIFILQYIPIIIYDICVFLKIRNIVLDALILAVISFGGIGNVIQYLYNEGLSNKNNTSNYGFDSNERSAITITIIHDYAIRKLNIKLIYDVIINTPSEQ</sequence>
<dbReference type="AlphaFoldDB" id="A0A2I1HQD5"/>
<accession>A0A2I1HQD5</accession>
<evidence type="ECO:0000313" key="3">
    <source>
        <dbReference type="Proteomes" id="UP000234323"/>
    </source>
</evidence>
<proteinExistence type="predicted"/>
<keyword evidence="1" id="KW-0812">Transmembrane</keyword>
<keyword evidence="3" id="KW-1185">Reference proteome</keyword>
<name>A0A2I1HQD5_9GLOM</name>
<protein>
    <submittedName>
        <fullName evidence="2">Uncharacterized protein</fullName>
    </submittedName>
</protein>
<evidence type="ECO:0000256" key="1">
    <source>
        <dbReference type="SAM" id="Phobius"/>
    </source>
</evidence>
<dbReference type="Proteomes" id="UP000234323">
    <property type="component" value="Unassembled WGS sequence"/>
</dbReference>
<feature type="transmembrane region" description="Helical" evidence="1">
    <location>
        <begin position="60"/>
        <end position="83"/>
    </location>
</feature>
<dbReference type="EMBL" id="LLXI01004931">
    <property type="protein sequence ID" value="PKY61099.1"/>
    <property type="molecule type" value="Genomic_DNA"/>
</dbReference>
<gene>
    <name evidence="2" type="ORF">RhiirA4_485618</name>
</gene>
<evidence type="ECO:0000313" key="2">
    <source>
        <dbReference type="EMBL" id="PKY61099.1"/>
    </source>
</evidence>
<feature type="transmembrane region" description="Helical" evidence="1">
    <location>
        <begin position="28"/>
        <end position="48"/>
    </location>
</feature>
<comment type="caution">
    <text evidence="2">The sequence shown here is derived from an EMBL/GenBank/DDBJ whole genome shotgun (WGS) entry which is preliminary data.</text>
</comment>
<organism evidence="2 3">
    <name type="scientific">Rhizophagus irregularis</name>
    <dbReference type="NCBI Taxonomy" id="588596"/>
    <lineage>
        <taxon>Eukaryota</taxon>
        <taxon>Fungi</taxon>
        <taxon>Fungi incertae sedis</taxon>
        <taxon>Mucoromycota</taxon>
        <taxon>Glomeromycotina</taxon>
        <taxon>Glomeromycetes</taxon>
        <taxon>Glomerales</taxon>
        <taxon>Glomeraceae</taxon>
        <taxon>Rhizophagus</taxon>
    </lineage>
</organism>
<keyword evidence="1" id="KW-0472">Membrane</keyword>
<reference evidence="2 3" key="1">
    <citation type="submission" date="2015-10" db="EMBL/GenBank/DDBJ databases">
        <title>Genome analyses suggest a sexual origin of heterokaryosis in a supposedly ancient asexual fungus.</title>
        <authorList>
            <person name="Ropars J."/>
            <person name="Sedzielewska K."/>
            <person name="Noel J."/>
            <person name="Charron P."/>
            <person name="Farinelli L."/>
            <person name="Marton T."/>
            <person name="Kruger M."/>
            <person name="Pelin A."/>
            <person name="Brachmann A."/>
            <person name="Corradi N."/>
        </authorList>
    </citation>
    <scope>NUCLEOTIDE SEQUENCE [LARGE SCALE GENOMIC DNA]</scope>
    <source>
        <strain evidence="2 3">A4</strain>
    </source>
</reference>
<dbReference type="VEuPathDB" id="FungiDB:RhiirA1_471181"/>
<keyword evidence="1" id="KW-1133">Transmembrane helix</keyword>